<dbReference type="OrthoDB" id="4217356at2"/>
<dbReference type="Proteomes" id="UP000320888">
    <property type="component" value="Unassembled WGS sequence"/>
</dbReference>
<feature type="compositionally biased region" description="Basic and acidic residues" evidence="1">
    <location>
        <begin position="106"/>
        <end position="115"/>
    </location>
</feature>
<sequence>MTTDVERQPLGQSHSMTREALRDTLNKAIARRSRYGDVEQALDLAMAAVELHVVLRLRERADYLDALPPGGEALVGPYWYQQGIHDAAGLLRDEVDRIEYEAEQRMLRASTDRPRTTGTGYAPTDDEDRMT</sequence>
<organism evidence="2 3">
    <name type="scientific">Streptomyces benahoarensis</name>
    <dbReference type="NCBI Taxonomy" id="2595054"/>
    <lineage>
        <taxon>Bacteria</taxon>
        <taxon>Bacillati</taxon>
        <taxon>Actinomycetota</taxon>
        <taxon>Actinomycetes</taxon>
        <taxon>Kitasatosporales</taxon>
        <taxon>Streptomycetaceae</taxon>
        <taxon>Streptomyces</taxon>
    </lineage>
</organism>
<name>A0A553ZQ87_9ACTN</name>
<feature type="region of interest" description="Disordered" evidence="1">
    <location>
        <begin position="106"/>
        <end position="131"/>
    </location>
</feature>
<dbReference type="RefSeq" id="WP_143940097.1">
    <property type="nucleotide sequence ID" value="NZ_VKLS01000018.1"/>
</dbReference>
<reference evidence="2 3" key="1">
    <citation type="submission" date="2019-07" db="EMBL/GenBank/DDBJ databases">
        <title>Draft genome for Streptomyces benahoarensis MZ03-48.</title>
        <authorList>
            <person name="Gonzalez-Pimentel J.L."/>
        </authorList>
    </citation>
    <scope>NUCLEOTIDE SEQUENCE [LARGE SCALE GENOMIC DNA]</scope>
    <source>
        <strain evidence="2 3">MZ03-48</strain>
    </source>
</reference>
<keyword evidence="3" id="KW-1185">Reference proteome</keyword>
<comment type="caution">
    <text evidence="2">The sequence shown here is derived from an EMBL/GenBank/DDBJ whole genome shotgun (WGS) entry which is preliminary data.</text>
</comment>
<dbReference type="AlphaFoldDB" id="A0A553ZQ87"/>
<evidence type="ECO:0000256" key="1">
    <source>
        <dbReference type="SAM" id="MobiDB-lite"/>
    </source>
</evidence>
<proteinExistence type="predicted"/>
<protein>
    <submittedName>
        <fullName evidence="2">Uncharacterized protein</fullName>
    </submittedName>
</protein>
<gene>
    <name evidence="2" type="ORF">FNZ23_03375</name>
</gene>
<evidence type="ECO:0000313" key="2">
    <source>
        <dbReference type="EMBL" id="TSB43612.1"/>
    </source>
</evidence>
<dbReference type="EMBL" id="VKLS01000018">
    <property type="protein sequence ID" value="TSB43612.1"/>
    <property type="molecule type" value="Genomic_DNA"/>
</dbReference>
<accession>A0A553ZQ87</accession>
<evidence type="ECO:0000313" key="3">
    <source>
        <dbReference type="Proteomes" id="UP000320888"/>
    </source>
</evidence>